<evidence type="ECO:0000256" key="3">
    <source>
        <dbReference type="ARBA" id="ARBA00022833"/>
    </source>
</evidence>
<keyword evidence="5" id="KW-0472">Membrane</keyword>
<keyword evidence="8" id="KW-1185">Reference proteome</keyword>
<reference evidence="7 8" key="1">
    <citation type="submission" date="2018-04" db="EMBL/GenBank/DDBJ databases">
        <authorList>
            <person name="Vogel A."/>
        </authorList>
    </citation>
    <scope>NUCLEOTIDE SEQUENCE [LARGE SCALE GENOMIC DNA]</scope>
</reference>
<dbReference type="SMART" id="SM00184">
    <property type="entry name" value="RING"/>
    <property type="match status" value="1"/>
</dbReference>
<sequence length="171" mass="19346">MKPNTTQAALSFFIITIIFTYICKKTIKMLPSSSFISYVIFIATQLKCAWDFLLLQSFGLAGRQWPYIFETYDVGPAVRRFDGGPAVECAVCLCPMEHGEEVRDLRCEHVFHKACLDRWLGTGRLTCPLCRNHVLLPRAAAALSELRHDEVIVLDAFGGGRSRDRCTGWLR</sequence>
<dbReference type="OrthoDB" id="9984778at2759"/>
<dbReference type="GO" id="GO:0008270">
    <property type="term" value="F:zinc ion binding"/>
    <property type="evidence" value="ECO:0007669"/>
    <property type="project" value="UniProtKB-KW"/>
</dbReference>
<evidence type="ECO:0000259" key="6">
    <source>
        <dbReference type="PROSITE" id="PS50089"/>
    </source>
</evidence>
<keyword evidence="5" id="KW-1133">Transmembrane helix</keyword>
<organism evidence="7 8">
    <name type="scientific">Cuscuta campestris</name>
    <dbReference type="NCBI Taxonomy" id="132261"/>
    <lineage>
        <taxon>Eukaryota</taxon>
        <taxon>Viridiplantae</taxon>
        <taxon>Streptophyta</taxon>
        <taxon>Embryophyta</taxon>
        <taxon>Tracheophyta</taxon>
        <taxon>Spermatophyta</taxon>
        <taxon>Magnoliopsida</taxon>
        <taxon>eudicotyledons</taxon>
        <taxon>Gunneridae</taxon>
        <taxon>Pentapetalae</taxon>
        <taxon>asterids</taxon>
        <taxon>lamiids</taxon>
        <taxon>Solanales</taxon>
        <taxon>Convolvulaceae</taxon>
        <taxon>Cuscuteae</taxon>
        <taxon>Cuscuta</taxon>
        <taxon>Cuscuta subgen. Grammica</taxon>
        <taxon>Cuscuta sect. Cleistogrammica</taxon>
    </lineage>
</organism>
<feature type="domain" description="RING-type" evidence="6">
    <location>
        <begin position="89"/>
        <end position="131"/>
    </location>
</feature>
<evidence type="ECO:0000313" key="8">
    <source>
        <dbReference type="Proteomes" id="UP000595140"/>
    </source>
</evidence>
<proteinExistence type="predicted"/>
<dbReference type="SUPFAM" id="SSF57850">
    <property type="entry name" value="RING/U-box"/>
    <property type="match status" value="1"/>
</dbReference>
<dbReference type="InterPro" id="IPR013083">
    <property type="entry name" value="Znf_RING/FYVE/PHD"/>
</dbReference>
<dbReference type="PANTHER" id="PTHR45969:SF55">
    <property type="entry name" value="OS07G0686300 PROTEIN"/>
    <property type="match status" value="1"/>
</dbReference>
<keyword evidence="3" id="KW-0862">Zinc</keyword>
<dbReference type="AlphaFoldDB" id="A0A484N236"/>
<gene>
    <name evidence="7" type="ORF">CCAM_LOCUS37127</name>
</gene>
<evidence type="ECO:0000313" key="7">
    <source>
        <dbReference type="EMBL" id="VFQ95351.1"/>
    </source>
</evidence>
<feature type="transmembrane region" description="Helical" evidence="5">
    <location>
        <begin position="35"/>
        <end position="55"/>
    </location>
</feature>
<dbReference type="PANTHER" id="PTHR45969">
    <property type="entry name" value="RING ZINC FINGER PROTEIN-RELATED"/>
    <property type="match status" value="1"/>
</dbReference>
<evidence type="ECO:0000256" key="4">
    <source>
        <dbReference type="PROSITE-ProRule" id="PRU00175"/>
    </source>
</evidence>
<dbReference type="GO" id="GO:0061630">
    <property type="term" value="F:ubiquitin protein ligase activity"/>
    <property type="evidence" value="ECO:0007669"/>
    <property type="project" value="TreeGrafter"/>
</dbReference>
<accession>A0A484N236</accession>
<dbReference type="Proteomes" id="UP000595140">
    <property type="component" value="Unassembled WGS sequence"/>
</dbReference>
<keyword evidence="5" id="KW-0812">Transmembrane</keyword>
<dbReference type="PROSITE" id="PS50089">
    <property type="entry name" value="ZF_RING_2"/>
    <property type="match status" value="1"/>
</dbReference>
<dbReference type="InterPro" id="IPR001841">
    <property type="entry name" value="Znf_RING"/>
</dbReference>
<keyword evidence="2 4" id="KW-0863">Zinc-finger</keyword>
<evidence type="ECO:0000256" key="2">
    <source>
        <dbReference type="ARBA" id="ARBA00022771"/>
    </source>
</evidence>
<name>A0A484N236_9ASTE</name>
<evidence type="ECO:0000256" key="1">
    <source>
        <dbReference type="ARBA" id="ARBA00022723"/>
    </source>
</evidence>
<feature type="transmembrane region" description="Helical" evidence="5">
    <location>
        <begin position="6"/>
        <end position="23"/>
    </location>
</feature>
<dbReference type="EMBL" id="OOIL02005599">
    <property type="protein sequence ID" value="VFQ95351.1"/>
    <property type="molecule type" value="Genomic_DNA"/>
</dbReference>
<protein>
    <recommendedName>
        <fullName evidence="6">RING-type domain-containing protein</fullName>
    </recommendedName>
</protein>
<dbReference type="Pfam" id="PF13639">
    <property type="entry name" value="zf-RING_2"/>
    <property type="match status" value="1"/>
</dbReference>
<evidence type="ECO:0000256" key="5">
    <source>
        <dbReference type="SAM" id="Phobius"/>
    </source>
</evidence>
<dbReference type="Gene3D" id="3.30.40.10">
    <property type="entry name" value="Zinc/RING finger domain, C3HC4 (zinc finger)"/>
    <property type="match status" value="1"/>
</dbReference>
<keyword evidence="1" id="KW-0479">Metal-binding</keyword>
<dbReference type="GO" id="GO:0016567">
    <property type="term" value="P:protein ubiquitination"/>
    <property type="evidence" value="ECO:0007669"/>
    <property type="project" value="TreeGrafter"/>
</dbReference>